<keyword evidence="2" id="KW-1185">Reference proteome</keyword>
<dbReference type="Proteomes" id="UP000680304">
    <property type="component" value="Unassembled WGS sequence"/>
</dbReference>
<evidence type="ECO:0000313" key="2">
    <source>
        <dbReference type="Proteomes" id="UP000680304"/>
    </source>
</evidence>
<dbReference type="Gene3D" id="3.50.50.60">
    <property type="entry name" value="FAD/NAD(P)-binding domain"/>
    <property type="match status" value="1"/>
</dbReference>
<protein>
    <submittedName>
        <fullName evidence="1">Uncharacterized protein</fullName>
    </submittedName>
</protein>
<dbReference type="Pfam" id="PF12831">
    <property type="entry name" value="FAD_oxidored"/>
    <property type="match status" value="1"/>
</dbReference>
<evidence type="ECO:0000313" key="1">
    <source>
        <dbReference type="EMBL" id="GIQ64601.1"/>
    </source>
</evidence>
<gene>
    <name evidence="1" type="ORF">PACILC2_31690</name>
</gene>
<dbReference type="SUPFAM" id="SSF51905">
    <property type="entry name" value="FAD/NAD(P)-binding domain"/>
    <property type="match status" value="1"/>
</dbReference>
<dbReference type="InterPro" id="IPR036188">
    <property type="entry name" value="FAD/NAD-bd_sf"/>
</dbReference>
<comment type="caution">
    <text evidence="1">The sequence shown here is derived from an EMBL/GenBank/DDBJ whole genome shotgun (WGS) entry which is preliminary data.</text>
</comment>
<accession>A0ABQ4N8U7</accession>
<sequence>MDAAQIYDVTIVGGGPAGLYAAFYSGLREMKTKVIEYQPFLGGKVHVYPEK</sequence>
<reference evidence="1 2" key="1">
    <citation type="submission" date="2021-04" db="EMBL/GenBank/DDBJ databases">
        <title>Draft genome sequence of Paenibacillus cisolokensis, LC2-13A.</title>
        <authorList>
            <person name="Uke A."/>
            <person name="Chhe C."/>
            <person name="Baramee S."/>
            <person name="Kosugi A."/>
        </authorList>
    </citation>
    <scope>NUCLEOTIDE SEQUENCE [LARGE SCALE GENOMIC DNA]</scope>
    <source>
        <strain evidence="1 2">LC2-13A</strain>
    </source>
</reference>
<organism evidence="1 2">
    <name type="scientific">Paenibacillus cisolokensis</name>
    <dbReference type="NCBI Taxonomy" id="1658519"/>
    <lineage>
        <taxon>Bacteria</taxon>
        <taxon>Bacillati</taxon>
        <taxon>Bacillota</taxon>
        <taxon>Bacilli</taxon>
        <taxon>Bacillales</taxon>
        <taxon>Paenibacillaceae</taxon>
        <taxon>Paenibacillus</taxon>
    </lineage>
</organism>
<proteinExistence type="predicted"/>
<name>A0ABQ4N8U7_9BACL</name>
<dbReference type="EMBL" id="BOVJ01000101">
    <property type="protein sequence ID" value="GIQ64601.1"/>
    <property type="molecule type" value="Genomic_DNA"/>
</dbReference>